<dbReference type="OrthoDB" id="1430532at2"/>
<dbReference type="Proteomes" id="UP000199702">
    <property type="component" value="Unassembled WGS sequence"/>
</dbReference>
<organism evidence="1 2">
    <name type="scientific">Flavobacterium terrigena</name>
    <dbReference type="NCBI Taxonomy" id="402734"/>
    <lineage>
        <taxon>Bacteria</taxon>
        <taxon>Pseudomonadati</taxon>
        <taxon>Bacteroidota</taxon>
        <taxon>Flavobacteriia</taxon>
        <taxon>Flavobacteriales</taxon>
        <taxon>Flavobacteriaceae</taxon>
        <taxon>Flavobacterium</taxon>
    </lineage>
</organism>
<evidence type="ECO:0000313" key="1">
    <source>
        <dbReference type="EMBL" id="SEI95117.1"/>
    </source>
</evidence>
<keyword evidence="2" id="KW-1185">Reference proteome</keyword>
<dbReference type="STRING" id="402734.SAMN05660918_2026"/>
<proteinExistence type="predicted"/>
<evidence type="ECO:0000313" key="2">
    <source>
        <dbReference type="Proteomes" id="UP000199702"/>
    </source>
</evidence>
<dbReference type="EMBL" id="FNYA01000004">
    <property type="protein sequence ID" value="SEI95117.1"/>
    <property type="molecule type" value="Genomic_DNA"/>
</dbReference>
<reference evidence="2" key="1">
    <citation type="submission" date="2016-10" db="EMBL/GenBank/DDBJ databases">
        <authorList>
            <person name="Varghese N."/>
            <person name="Submissions S."/>
        </authorList>
    </citation>
    <scope>NUCLEOTIDE SEQUENCE [LARGE SCALE GENOMIC DNA]</scope>
    <source>
        <strain evidence="2">DSM 17934</strain>
    </source>
</reference>
<gene>
    <name evidence="1" type="ORF">SAMN05660918_2026</name>
</gene>
<dbReference type="Pfam" id="PF21857">
    <property type="entry name" value="DUF6913"/>
    <property type="match status" value="1"/>
</dbReference>
<sequence length="172" mass="20222">MISKIIKDFFLKRKVNNRLKDYQLQVSSNKIVKVGVLIDGNYFTNQELLVEEIAKHGIVKENIEILSFVNKNKKTLLEKFDYFFRKDISFGGLFKSERVTNFTDQPFDMLISYYDIQKPTLLLVTKSSKAKFKVGFQTIDKRINHLSINSVAENYTEFISELFKYLKILKKI</sequence>
<dbReference type="RefSeq" id="WP_091312552.1">
    <property type="nucleotide sequence ID" value="NZ_CBCSJU010000004.1"/>
</dbReference>
<dbReference type="InterPro" id="IPR054207">
    <property type="entry name" value="DUF6913"/>
</dbReference>
<name>A0A1H6UZU2_9FLAO</name>
<accession>A0A1H6UZU2</accession>
<protein>
    <submittedName>
        <fullName evidence="1">Uncharacterized protein</fullName>
    </submittedName>
</protein>
<dbReference type="AlphaFoldDB" id="A0A1H6UZU2"/>